<keyword evidence="6" id="KW-1185">Reference proteome</keyword>
<evidence type="ECO:0000256" key="2">
    <source>
        <dbReference type="ARBA" id="ARBA00022840"/>
    </source>
</evidence>
<dbReference type="FunFam" id="3.40.50.300:FF:001025">
    <property type="entry name" value="ATPase family, AAA domain-containing 2B"/>
    <property type="match status" value="1"/>
</dbReference>
<name>F0XHX3_GROCL</name>
<evidence type="ECO:0000259" key="4">
    <source>
        <dbReference type="SMART" id="SM00382"/>
    </source>
</evidence>
<dbReference type="InterPro" id="IPR003960">
    <property type="entry name" value="ATPase_AAA_CS"/>
</dbReference>
<dbReference type="InterPro" id="IPR025662">
    <property type="entry name" value="Sigma_54_int_dom_ATP-bd_1"/>
</dbReference>
<dbReference type="Gene3D" id="1.10.8.60">
    <property type="match status" value="2"/>
</dbReference>
<dbReference type="Pfam" id="PF00004">
    <property type="entry name" value="AAA"/>
    <property type="match status" value="2"/>
</dbReference>
<protein>
    <submittedName>
        <fullName evidence="5">Aaa family ATPase</fullName>
    </submittedName>
</protein>
<feature type="domain" description="AAA+ ATPase" evidence="4">
    <location>
        <begin position="256"/>
        <end position="385"/>
    </location>
</feature>
<proteinExistence type="predicted"/>
<evidence type="ECO:0000313" key="6">
    <source>
        <dbReference type="Proteomes" id="UP000007796"/>
    </source>
</evidence>
<dbReference type="Pfam" id="PF17862">
    <property type="entry name" value="AAA_lid_3"/>
    <property type="match status" value="1"/>
</dbReference>
<sequence length="752" mass="83055">MVKSIEVTLTSYQTEPAAKACGRILVSKDNLLFLTGALESGRLCIVEKIDGDGSSVPVRREASLWASPDPLRRNLGRVSKVFREACGFGSAEKCRITFAAENGLDAVPEAAEVVVEDVTKREGLEPVASDPEKLPLWMEHIEEQLDAAEVVFPGMILRDVKRRRTRRDFAVKTVNGETNKLARFCVDQTKVRFPSHSLALRPASSSVSATGSTAMVRAAPQRLQVDPIVGLESTVELLNEFLLFLDPTGDHRVPGESCAVVLQGDTGTGKTMLLKRLAALDWGRAYHIQPGEKLSAIQDIFTEAAEHMPSMITIDNIEKLLSEERANRAAVIQLLSKLLDQLAQAAVTGPQLVVIVTCTNYTRDIPAELRQPGRLDDSITIPFPDTETRQAILRSFDMPLPPASHDAMIRELSLKTHAFNGHELRSLFYKASKKKRARIKETGDMAQQCLIDQDFDVVLQSAVPARMDGINIKPRPVYWHQIHGQAALVEALQSAVDMLNDPEEYASLLKSSPRGFLLYGPPGCSKTMTAQALATESGLNYFSVKGGELLNQYVGESERGIRELFERAKRAAPAVIFLDEIDAVAGRRSDFGDKSASSNRGPQVVPALLSELDGFETLSKVFVVAATNRPESLDPALLRPGRLERHFYVPPPNEQARRAILQTWAQGMSVSPEFDMDHLARLTDKFSGAELVGICHEVGLAAVMKKQKERKVRPDAEPVLLTTEMFEDQIRKTKKMITAQMLDFFSTWSVSY</sequence>
<gene>
    <name evidence="5" type="ORF">CMQ_2757</name>
</gene>
<dbReference type="GO" id="GO:0005524">
    <property type="term" value="F:ATP binding"/>
    <property type="evidence" value="ECO:0007669"/>
    <property type="project" value="UniProtKB-KW"/>
</dbReference>
<dbReference type="GO" id="GO:0016887">
    <property type="term" value="F:ATP hydrolysis activity"/>
    <property type="evidence" value="ECO:0007669"/>
    <property type="project" value="InterPro"/>
</dbReference>
<evidence type="ECO:0000256" key="1">
    <source>
        <dbReference type="ARBA" id="ARBA00022741"/>
    </source>
</evidence>
<accession>F0XHX3</accession>
<keyword evidence="1" id="KW-0547">Nucleotide-binding</keyword>
<dbReference type="Gene3D" id="3.40.50.300">
    <property type="entry name" value="P-loop containing nucleotide triphosphate hydrolases"/>
    <property type="match status" value="2"/>
</dbReference>
<dbReference type="OrthoDB" id="27435at2759"/>
<dbReference type="InterPro" id="IPR003593">
    <property type="entry name" value="AAA+_ATPase"/>
</dbReference>
<dbReference type="InterPro" id="IPR041569">
    <property type="entry name" value="AAA_lid_3"/>
</dbReference>
<dbReference type="AlphaFoldDB" id="F0XHX3"/>
<dbReference type="RefSeq" id="XP_014172310.1">
    <property type="nucleotide sequence ID" value="XM_014316835.1"/>
</dbReference>
<keyword evidence="2" id="KW-0067">ATP-binding</keyword>
<dbReference type="InterPro" id="IPR050168">
    <property type="entry name" value="AAA_ATPase_domain"/>
</dbReference>
<dbReference type="PROSITE" id="PS00674">
    <property type="entry name" value="AAA"/>
    <property type="match status" value="1"/>
</dbReference>
<dbReference type="InterPro" id="IPR003959">
    <property type="entry name" value="ATPase_AAA_core"/>
</dbReference>
<dbReference type="Proteomes" id="UP000007796">
    <property type="component" value="Unassembled WGS sequence"/>
</dbReference>
<dbReference type="STRING" id="655863.F0XHX3"/>
<dbReference type="PANTHER" id="PTHR23077:SF27">
    <property type="entry name" value="ATPASE FAMILY GENE 2 PROTEIN HOMOLOG A"/>
    <property type="match status" value="1"/>
</dbReference>
<evidence type="ECO:0000313" key="5">
    <source>
        <dbReference type="EMBL" id="EFX02828.1"/>
    </source>
</evidence>
<dbReference type="SUPFAM" id="SSF52540">
    <property type="entry name" value="P-loop containing nucleoside triphosphate hydrolases"/>
    <property type="match status" value="2"/>
</dbReference>
<dbReference type="InParanoid" id="F0XHX3"/>
<dbReference type="GeneID" id="25975781"/>
<feature type="domain" description="AAA+ ATPase" evidence="4">
    <location>
        <begin position="512"/>
        <end position="653"/>
    </location>
</feature>
<evidence type="ECO:0000256" key="3">
    <source>
        <dbReference type="ARBA" id="ARBA00023054"/>
    </source>
</evidence>
<organism evidence="6">
    <name type="scientific">Grosmannia clavigera (strain kw1407 / UAMH 11150)</name>
    <name type="common">Blue stain fungus</name>
    <name type="synonym">Graphiocladiella clavigera</name>
    <dbReference type="NCBI Taxonomy" id="655863"/>
    <lineage>
        <taxon>Eukaryota</taxon>
        <taxon>Fungi</taxon>
        <taxon>Dikarya</taxon>
        <taxon>Ascomycota</taxon>
        <taxon>Pezizomycotina</taxon>
        <taxon>Sordariomycetes</taxon>
        <taxon>Sordariomycetidae</taxon>
        <taxon>Ophiostomatales</taxon>
        <taxon>Ophiostomataceae</taxon>
        <taxon>Leptographium</taxon>
    </lineage>
</organism>
<reference evidence="5 6" key="1">
    <citation type="journal article" date="2011" name="Proc. Natl. Acad. Sci. U.S.A.">
        <title>Genome and transcriptome analyses of the mountain pine beetle-fungal symbiont Grosmannia clavigera, a lodgepole pine pathogen.</title>
        <authorList>
            <person name="DiGuistini S."/>
            <person name="Wang Y."/>
            <person name="Liao N.Y."/>
            <person name="Taylor G."/>
            <person name="Tanguay P."/>
            <person name="Feau N."/>
            <person name="Henrissat B."/>
            <person name="Chan S.K."/>
            <person name="Hesse-Orce U."/>
            <person name="Alamouti S.M."/>
            <person name="Tsui C.K.M."/>
            <person name="Docking R.T."/>
            <person name="Levasseur A."/>
            <person name="Haridas S."/>
            <person name="Robertson G."/>
            <person name="Birol I."/>
            <person name="Holt R.A."/>
            <person name="Marra M.A."/>
            <person name="Hamelin R.C."/>
            <person name="Hirst M."/>
            <person name="Jones S.J.M."/>
            <person name="Bohlmann J."/>
            <person name="Breuil C."/>
        </authorList>
    </citation>
    <scope>NUCLEOTIDE SEQUENCE [LARGE SCALE GENOMIC DNA]</scope>
    <source>
        <strain evidence="6">kw1407 / UAMH 11150</strain>
    </source>
</reference>
<dbReference type="HOGENOM" id="CLU_000688_12_3_1"/>
<dbReference type="GO" id="GO:0005737">
    <property type="term" value="C:cytoplasm"/>
    <property type="evidence" value="ECO:0007669"/>
    <property type="project" value="TreeGrafter"/>
</dbReference>
<dbReference type="PANTHER" id="PTHR23077">
    <property type="entry name" value="AAA-FAMILY ATPASE"/>
    <property type="match status" value="1"/>
</dbReference>
<dbReference type="SMART" id="SM00382">
    <property type="entry name" value="AAA"/>
    <property type="match status" value="2"/>
</dbReference>
<keyword evidence="3" id="KW-0175">Coiled coil</keyword>
<dbReference type="EMBL" id="GL629769">
    <property type="protein sequence ID" value="EFX02828.1"/>
    <property type="molecule type" value="Genomic_DNA"/>
</dbReference>
<dbReference type="InterPro" id="IPR027417">
    <property type="entry name" value="P-loop_NTPase"/>
</dbReference>
<dbReference type="PROSITE" id="PS00675">
    <property type="entry name" value="SIGMA54_INTERACT_1"/>
    <property type="match status" value="1"/>
</dbReference>
<dbReference type="eggNOG" id="KOG0730">
    <property type="taxonomic scope" value="Eukaryota"/>
</dbReference>